<dbReference type="AlphaFoldDB" id="A0AA38SK31"/>
<proteinExistence type="inferred from homology"/>
<dbReference type="Proteomes" id="UP001172457">
    <property type="component" value="Chromosome 6"/>
</dbReference>
<name>A0AA38SK31_9ASTR</name>
<keyword evidence="3 4" id="KW-0446">Lipid-binding</keyword>
<dbReference type="InterPro" id="IPR036312">
    <property type="entry name" value="Bifun_inhib/LTP/seed_sf"/>
</dbReference>
<evidence type="ECO:0000256" key="4">
    <source>
        <dbReference type="RuleBase" id="RU000628"/>
    </source>
</evidence>
<comment type="function">
    <text evidence="4">Plant non-specific lipid-transfer proteins transfer phospholipids as well as galactolipids across membranes. May play a role in wax or cutin deposition in the cell walls of expanding epidermal cells and certain secretory tissues.</text>
</comment>
<sequence length="119" mass="12268">MAGGMLMKMACVVLACMVVFAPPTEANIIKCGQVLSSLLPCLSYLRSGGALGSCCNGVRALNNAARTTANRKIACGCLKDAYSSFPGIDPSSAAGLPAKCGVNIPYNIVRPNTDCSKIH</sequence>
<comment type="similarity">
    <text evidence="1 4">Belongs to the plant LTP family.</text>
</comment>
<dbReference type="GO" id="GO:0008289">
    <property type="term" value="F:lipid binding"/>
    <property type="evidence" value="ECO:0007669"/>
    <property type="project" value="UniProtKB-KW"/>
</dbReference>
<protein>
    <recommendedName>
        <fullName evidence="4">Non-specific lipid-transfer protein</fullName>
    </recommendedName>
</protein>
<dbReference type="SUPFAM" id="SSF47699">
    <property type="entry name" value="Bifunctional inhibitor/lipid-transfer protein/seed storage 2S albumin"/>
    <property type="match status" value="1"/>
</dbReference>
<gene>
    <name evidence="7" type="ORF">OSB04_023046</name>
</gene>
<dbReference type="PROSITE" id="PS00597">
    <property type="entry name" value="PLANT_LTP"/>
    <property type="match status" value="1"/>
</dbReference>
<evidence type="ECO:0000256" key="3">
    <source>
        <dbReference type="ARBA" id="ARBA00023121"/>
    </source>
</evidence>
<dbReference type="InterPro" id="IPR016140">
    <property type="entry name" value="Bifunc_inhib/LTP/seed_store"/>
</dbReference>
<evidence type="ECO:0000313" key="8">
    <source>
        <dbReference type="Proteomes" id="UP001172457"/>
    </source>
</evidence>
<dbReference type="SMART" id="SM00499">
    <property type="entry name" value="AAI"/>
    <property type="match status" value="1"/>
</dbReference>
<dbReference type="PANTHER" id="PTHR33076">
    <property type="entry name" value="NON-SPECIFIC LIPID-TRANSFER PROTEIN 2-RELATED"/>
    <property type="match status" value="1"/>
</dbReference>
<dbReference type="CDD" id="cd01960">
    <property type="entry name" value="nsLTP1"/>
    <property type="match status" value="1"/>
</dbReference>
<evidence type="ECO:0000259" key="6">
    <source>
        <dbReference type="SMART" id="SM00499"/>
    </source>
</evidence>
<dbReference type="PRINTS" id="PR00382">
    <property type="entry name" value="LIPIDTRNSFER"/>
</dbReference>
<keyword evidence="2 4" id="KW-0813">Transport</keyword>
<dbReference type="Pfam" id="PF00234">
    <property type="entry name" value="Tryp_alpha_amyl"/>
    <property type="match status" value="1"/>
</dbReference>
<dbReference type="InterPro" id="IPR000528">
    <property type="entry name" value="Plant_nsLTP"/>
</dbReference>
<evidence type="ECO:0000313" key="7">
    <source>
        <dbReference type="EMBL" id="KAJ9543339.1"/>
    </source>
</evidence>
<keyword evidence="5" id="KW-0732">Signal</keyword>
<dbReference type="EMBL" id="JARYMX010000006">
    <property type="protein sequence ID" value="KAJ9543339.1"/>
    <property type="molecule type" value="Genomic_DNA"/>
</dbReference>
<feature type="signal peptide" evidence="5">
    <location>
        <begin position="1"/>
        <end position="26"/>
    </location>
</feature>
<reference evidence="7" key="1">
    <citation type="submission" date="2023-03" db="EMBL/GenBank/DDBJ databases">
        <title>Chromosome-scale reference genome and RAD-based genetic map of yellow starthistle (Centaurea solstitialis) reveal putative structural variation and QTLs associated with invader traits.</title>
        <authorList>
            <person name="Reatini B."/>
            <person name="Cang F.A."/>
            <person name="Jiang Q."/>
            <person name="Mckibben M.T.W."/>
            <person name="Barker M.S."/>
            <person name="Rieseberg L.H."/>
            <person name="Dlugosch K.M."/>
        </authorList>
    </citation>
    <scope>NUCLEOTIDE SEQUENCE</scope>
    <source>
        <strain evidence="7">CAN-66</strain>
        <tissue evidence="7">Leaf</tissue>
    </source>
</reference>
<feature type="chain" id="PRO_5041305201" description="Non-specific lipid-transfer protein" evidence="5">
    <location>
        <begin position="27"/>
        <end position="119"/>
    </location>
</feature>
<dbReference type="GO" id="GO:0006869">
    <property type="term" value="P:lipid transport"/>
    <property type="evidence" value="ECO:0007669"/>
    <property type="project" value="InterPro"/>
</dbReference>
<dbReference type="Gene3D" id="1.10.110.10">
    <property type="entry name" value="Plant lipid-transfer and hydrophobic proteins"/>
    <property type="match status" value="1"/>
</dbReference>
<feature type="domain" description="Bifunctional inhibitor/plant lipid transfer protein/seed storage helical" evidence="6">
    <location>
        <begin position="31"/>
        <end position="115"/>
    </location>
</feature>
<accession>A0AA38SK31</accession>
<evidence type="ECO:0000256" key="5">
    <source>
        <dbReference type="SAM" id="SignalP"/>
    </source>
</evidence>
<keyword evidence="8" id="KW-1185">Reference proteome</keyword>
<comment type="caution">
    <text evidence="7">The sequence shown here is derived from an EMBL/GenBank/DDBJ whole genome shotgun (WGS) entry which is preliminary data.</text>
</comment>
<evidence type="ECO:0000256" key="1">
    <source>
        <dbReference type="ARBA" id="ARBA00009748"/>
    </source>
</evidence>
<evidence type="ECO:0000256" key="2">
    <source>
        <dbReference type="ARBA" id="ARBA00022448"/>
    </source>
</evidence>
<organism evidence="7 8">
    <name type="scientific">Centaurea solstitialis</name>
    <name type="common">yellow star-thistle</name>
    <dbReference type="NCBI Taxonomy" id="347529"/>
    <lineage>
        <taxon>Eukaryota</taxon>
        <taxon>Viridiplantae</taxon>
        <taxon>Streptophyta</taxon>
        <taxon>Embryophyta</taxon>
        <taxon>Tracheophyta</taxon>
        <taxon>Spermatophyta</taxon>
        <taxon>Magnoliopsida</taxon>
        <taxon>eudicotyledons</taxon>
        <taxon>Gunneridae</taxon>
        <taxon>Pentapetalae</taxon>
        <taxon>asterids</taxon>
        <taxon>campanulids</taxon>
        <taxon>Asterales</taxon>
        <taxon>Asteraceae</taxon>
        <taxon>Carduoideae</taxon>
        <taxon>Cardueae</taxon>
        <taxon>Centaureinae</taxon>
        <taxon>Centaurea</taxon>
    </lineage>
</organism>